<reference evidence="8 9" key="1">
    <citation type="journal article" date="2016" name="Int. J. Syst. Evol. Microbiol.">
        <title>Chitinibacter fontanus sp. nov., isolated from a spring.</title>
        <authorList>
            <person name="Sheu S.Y."/>
            <person name="Li Y.S."/>
            <person name="Young C.C."/>
            <person name="Chen W.M."/>
        </authorList>
    </citation>
    <scope>NUCLEOTIDE SEQUENCE [LARGE SCALE GENOMIC DNA]</scope>
    <source>
        <strain evidence="8 9">STM-7</strain>
    </source>
</reference>
<dbReference type="CDD" id="cd00801">
    <property type="entry name" value="INT_P4_C"/>
    <property type="match status" value="1"/>
</dbReference>
<dbReference type="AlphaFoldDB" id="A0A7D5Z401"/>
<comment type="similarity">
    <text evidence="1">Belongs to the 'phage' integrase family.</text>
</comment>
<dbReference type="PANTHER" id="PTHR30629">
    <property type="entry name" value="PROPHAGE INTEGRASE"/>
    <property type="match status" value="1"/>
</dbReference>
<dbReference type="GO" id="GO:0003677">
    <property type="term" value="F:DNA binding"/>
    <property type="evidence" value="ECO:0007669"/>
    <property type="project" value="UniProtKB-UniRule"/>
</dbReference>
<dbReference type="InterPro" id="IPR013762">
    <property type="entry name" value="Integrase-like_cat_sf"/>
</dbReference>
<evidence type="ECO:0000313" key="8">
    <source>
        <dbReference type="EMBL" id="QLI80282.1"/>
    </source>
</evidence>
<keyword evidence="4" id="KW-0233">DNA recombination</keyword>
<dbReference type="EMBL" id="CP058952">
    <property type="protein sequence ID" value="QLI80282.1"/>
    <property type="molecule type" value="Genomic_DNA"/>
</dbReference>
<proteinExistence type="inferred from homology"/>
<dbReference type="Pfam" id="PF00589">
    <property type="entry name" value="Phage_integrase"/>
    <property type="match status" value="1"/>
</dbReference>
<keyword evidence="9" id="KW-1185">Reference proteome</keyword>
<evidence type="ECO:0000259" key="7">
    <source>
        <dbReference type="PROSITE" id="PS51900"/>
    </source>
</evidence>
<dbReference type="InterPro" id="IPR002104">
    <property type="entry name" value="Integrase_catalytic"/>
</dbReference>
<dbReference type="SUPFAM" id="SSF56349">
    <property type="entry name" value="DNA breaking-rejoining enzymes"/>
    <property type="match status" value="1"/>
</dbReference>
<dbReference type="PANTHER" id="PTHR30629:SF2">
    <property type="entry name" value="PROPHAGE INTEGRASE INTS-RELATED"/>
    <property type="match status" value="1"/>
</dbReference>
<dbReference type="GO" id="GO:0015074">
    <property type="term" value="P:DNA integration"/>
    <property type="evidence" value="ECO:0007669"/>
    <property type="project" value="UniProtKB-KW"/>
</dbReference>
<dbReference type="Gene3D" id="1.10.150.130">
    <property type="match status" value="1"/>
</dbReference>
<evidence type="ECO:0000256" key="3">
    <source>
        <dbReference type="ARBA" id="ARBA00023125"/>
    </source>
</evidence>
<evidence type="ECO:0000256" key="2">
    <source>
        <dbReference type="ARBA" id="ARBA00022908"/>
    </source>
</evidence>
<name>A0A7D5Z401_9NEIS</name>
<dbReference type="InterPro" id="IPR010998">
    <property type="entry name" value="Integrase_recombinase_N"/>
</dbReference>
<dbReference type="PROSITE" id="PS51898">
    <property type="entry name" value="TYR_RECOMBINASE"/>
    <property type="match status" value="1"/>
</dbReference>
<dbReference type="PROSITE" id="PS51900">
    <property type="entry name" value="CB"/>
    <property type="match status" value="1"/>
</dbReference>
<dbReference type="Gene3D" id="1.10.443.10">
    <property type="entry name" value="Intergrase catalytic core"/>
    <property type="match status" value="1"/>
</dbReference>
<evidence type="ECO:0000256" key="1">
    <source>
        <dbReference type="ARBA" id="ARBA00008857"/>
    </source>
</evidence>
<keyword evidence="2" id="KW-0229">DNA integration</keyword>
<organism evidence="8 9">
    <name type="scientific">Chitinibacter fontanus</name>
    <dbReference type="NCBI Taxonomy" id="1737446"/>
    <lineage>
        <taxon>Bacteria</taxon>
        <taxon>Pseudomonadati</taxon>
        <taxon>Pseudomonadota</taxon>
        <taxon>Betaproteobacteria</taxon>
        <taxon>Neisseriales</taxon>
        <taxon>Chitinibacteraceae</taxon>
        <taxon>Chitinibacter</taxon>
    </lineage>
</organism>
<dbReference type="InterPro" id="IPR038488">
    <property type="entry name" value="Integrase_DNA-bd_sf"/>
</dbReference>
<keyword evidence="3 5" id="KW-0238">DNA-binding</keyword>
<dbReference type="InterPro" id="IPR025166">
    <property type="entry name" value="Integrase_DNA_bind_dom"/>
</dbReference>
<feature type="domain" description="Tyr recombinase" evidence="6">
    <location>
        <begin position="211"/>
        <end position="390"/>
    </location>
</feature>
<evidence type="ECO:0000256" key="5">
    <source>
        <dbReference type="PROSITE-ProRule" id="PRU01248"/>
    </source>
</evidence>
<evidence type="ECO:0000256" key="4">
    <source>
        <dbReference type="ARBA" id="ARBA00023172"/>
    </source>
</evidence>
<evidence type="ECO:0000259" key="6">
    <source>
        <dbReference type="PROSITE" id="PS51898"/>
    </source>
</evidence>
<feature type="domain" description="Core-binding (CB)" evidence="7">
    <location>
        <begin position="104"/>
        <end position="185"/>
    </location>
</feature>
<evidence type="ECO:0000313" key="9">
    <source>
        <dbReference type="Proteomes" id="UP000510822"/>
    </source>
</evidence>
<dbReference type="InterPro" id="IPR011010">
    <property type="entry name" value="DNA_brk_join_enz"/>
</dbReference>
<dbReference type="InterPro" id="IPR053876">
    <property type="entry name" value="Phage_int_M"/>
</dbReference>
<dbReference type="InterPro" id="IPR044068">
    <property type="entry name" value="CB"/>
</dbReference>
<dbReference type="KEGG" id="cfon:HZU75_01330"/>
<gene>
    <name evidence="8" type="ORF">HZU75_01330</name>
</gene>
<dbReference type="Gene3D" id="3.30.160.390">
    <property type="entry name" value="Integrase, DNA-binding domain"/>
    <property type="match status" value="1"/>
</dbReference>
<dbReference type="Pfam" id="PF22022">
    <property type="entry name" value="Phage_int_M"/>
    <property type="match status" value="1"/>
</dbReference>
<dbReference type="Pfam" id="PF13356">
    <property type="entry name" value="Arm-DNA-bind_3"/>
    <property type="match status" value="1"/>
</dbReference>
<accession>A0A7D5Z401</accession>
<dbReference type="InterPro" id="IPR050808">
    <property type="entry name" value="Phage_Integrase"/>
</dbReference>
<dbReference type="GO" id="GO:0006310">
    <property type="term" value="P:DNA recombination"/>
    <property type="evidence" value="ECO:0007669"/>
    <property type="project" value="UniProtKB-KW"/>
</dbReference>
<dbReference type="Proteomes" id="UP000510822">
    <property type="component" value="Chromosome"/>
</dbReference>
<protein>
    <submittedName>
        <fullName evidence="8">Tyrosine-type recombinase/integrase</fullName>
    </submittedName>
</protein>
<dbReference type="RefSeq" id="WP_180307426.1">
    <property type="nucleotide sequence ID" value="NZ_CP058952.1"/>
</dbReference>
<sequence>MARQTKPLSPTECSSAKAKEKDYRLYDGGGLFLLVKSNGSKIWRFKYTKPNGVETLMSFGEFPAVTLANARGLREEAKSLLAKSLDPIEERNRKKEEARSENSSSFEIIAHEWFDRAMANKSKSHRDRTMNRLESDIFPWLGKRDISTIEAPELLTCLRRIEERGAIETAHRVRWSCGKVFTYAIATGRAKHNPADILAKADVLQSPTTIPFPTITDPVKIGALMRAIDSLEASLTVKCATQLAPLVFTRIGELRKAEWSEIDFERKQWRIPAAKMKSRAPHIVPLSRQALEILRTIQPLSGHKQYVFEGGRTNGRPMSEAAINVALRRLGYSQEEFTGHSFRKIASTQLNESHLWHRDAIERQLAHGEKDTVAATYNHAQHLPERTEMMQWWADYLDKLKAGGDILHFPSRSASA</sequence>